<dbReference type="RefSeq" id="WP_116470447.1">
    <property type="nucleotide sequence ID" value="NZ_QENQ01000001.1"/>
</dbReference>
<evidence type="ECO:0000259" key="2">
    <source>
        <dbReference type="PROSITE" id="PS50222"/>
    </source>
</evidence>
<dbReference type="GO" id="GO:0005509">
    <property type="term" value="F:calcium ion binding"/>
    <property type="evidence" value="ECO:0007669"/>
    <property type="project" value="InterPro"/>
</dbReference>
<dbReference type="Pfam" id="PF13202">
    <property type="entry name" value="EF-hand_5"/>
    <property type="match status" value="1"/>
</dbReference>
<gene>
    <name evidence="3" type="ORF">DD559_18390</name>
</gene>
<organism evidence="3 4">
    <name type="scientific">Sphingomonas pokkalii</name>
    <dbReference type="NCBI Taxonomy" id="2175090"/>
    <lineage>
        <taxon>Bacteria</taxon>
        <taxon>Pseudomonadati</taxon>
        <taxon>Pseudomonadota</taxon>
        <taxon>Alphaproteobacteria</taxon>
        <taxon>Sphingomonadales</taxon>
        <taxon>Sphingomonadaceae</taxon>
        <taxon>Sphingomonas</taxon>
    </lineage>
</organism>
<dbReference type="CDD" id="cd00051">
    <property type="entry name" value="EFh"/>
    <property type="match status" value="2"/>
</dbReference>
<dbReference type="Gene3D" id="1.10.238.10">
    <property type="entry name" value="EF-hand"/>
    <property type="match status" value="1"/>
</dbReference>
<dbReference type="InterPro" id="IPR018247">
    <property type="entry name" value="EF_Hand_1_Ca_BS"/>
</dbReference>
<dbReference type="EMBL" id="QENQ01000001">
    <property type="protein sequence ID" value="PVX31057.1"/>
    <property type="molecule type" value="Genomic_DNA"/>
</dbReference>
<evidence type="ECO:0000313" key="4">
    <source>
        <dbReference type="Proteomes" id="UP000245890"/>
    </source>
</evidence>
<dbReference type="PROSITE" id="PS00018">
    <property type="entry name" value="EF_HAND_1"/>
    <property type="match status" value="2"/>
</dbReference>
<accession>A0A2U0SI94</accession>
<dbReference type="AlphaFoldDB" id="A0A2U0SI94"/>
<dbReference type="InterPro" id="IPR011992">
    <property type="entry name" value="EF-hand-dom_pair"/>
</dbReference>
<dbReference type="SUPFAM" id="SSF47473">
    <property type="entry name" value="EF-hand"/>
    <property type="match status" value="1"/>
</dbReference>
<dbReference type="PROSITE" id="PS50222">
    <property type="entry name" value="EF_HAND_2"/>
    <property type="match status" value="1"/>
</dbReference>
<name>A0A2U0SI94_9SPHN</name>
<dbReference type="Proteomes" id="UP000245890">
    <property type="component" value="Unassembled WGS sequence"/>
</dbReference>
<keyword evidence="3" id="KW-0808">Transferase</keyword>
<dbReference type="OrthoDB" id="7391686at2"/>
<protein>
    <submittedName>
        <fullName evidence="3">Histidine kinase</fullName>
    </submittedName>
</protein>
<proteinExistence type="predicted"/>
<evidence type="ECO:0000313" key="3">
    <source>
        <dbReference type="EMBL" id="PVX31057.1"/>
    </source>
</evidence>
<feature type="compositionally biased region" description="Low complexity" evidence="1">
    <location>
        <begin position="145"/>
        <end position="158"/>
    </location>
</feature>
<reference evidence="3 4" key="1">
    <citation type="submission" date="2018-05" db="EMBL/GenBank/DDBJ databases">
        <title>Description of Sphingomonas pokkalii sp nov, isolated from the rhizosphere of saline tolerant pokkali rice and its draft genome analysis.</title>
        <authorList>
            <person name="Menon R."/>
            <person name="Kumari S."/>
            <person name="Rameshkumar N."/>
        </authorList>
    </citation>
    <scope>NUCLEOTIDE SEQUENCE [LARGE SCALE GENOMIC DNA]</scope>
    <source>
        <strain evidence="3 4">L3B27</strain>
    </source>
</reference>
<comment type="caution">
    <text evidence="3">The sequence shown here is derived from an EMBL/GenBank/DDBJ whole genome shotgun (WGS) entry which is preliminary data.</text>
</comment>
<feature type="region of interest" description="Disordered" evidence="1">
    <location>
        <begin position="117"/>
        <end position="165"/>
    </location>
</feature>
<dbReference type="InterPro" id="IPR002048">
    <property type="entry name" value="EF_hand_dom"/>
</dbReference>
<dbReference type="GO" id="GO:0016301">
    <property type="term" value="F:kinase activity"/>
    <property type="evidence" value="ECO:0007669"/>
    <property type="project" value="UniProtKB-KW"/>
</dbReference>
<evidence type="ECO:0000256" key="1">
    <source>
        <dbReference type="SAM" id="MobiDB-lite"/>
    </source>
</evidence>
<sequence length="165" mass="17550">MWRYGVGALAALLLGLGGFLLLRGGAAVGPKLTATAFPLGNASAAASPLPEVVPEADAKTREQKRFDRYDKDRNDAISRDEYFAARRKAFARLDTNGDGRLSFEEWAVKAFDRFGGADADKSGTLTRAEFATTAPKRRPATPRCACGKAAPPAESAAKAGDDEDK</sequence>
<keyword evidence="3" id="KW-0418">Kinase</keyword>
<feature type="domain" description="EF-hand" evidence="2">
    <location>
        <begin position="87"/>
        <end position="116"/>
    </location>
</feature>
<keyword evidence="4" id="KW-1185">Reference proteome</keyword>